<dbReference type="PANTHER" id="PTHR11203">
    <property type="entry name" value="CLEAVAGE AND POLYADENYLATION SPECIFICITY FACTOR FAMILY MEMBER"/>
    <property type="match status" value="1"/>
</dbReference>
<evidence type="ECO:0000259" key="3">
    <source>
        <dbReference type="SMART" id="SM01027"/>
    </source>
</evidence>
<dbReference type="SMART" id="SM01027">
    <property type="entry name" value="Beta-Casp"/>
    <property type="match status" value="1"/>
</dbReference>
<evidence type="ECO:0000259" key="2">
    <source>
        <dbReference type="SMART" id="SM00849"/>
    </source>
</evidence>
<proteinExistence type="predicted"/>
<dbReference type="CDD" id="cd16295">
    <property type="entry name" value="TTHA0252-CPSF-like_MBL-fold"/>
    <property type="match status" value="1"/>
</dbReference>
<evidence type="ECO:0000313" key="5">
    <source>
        <dbReference type="Proteomes" id="UP000177481"/>
    </source>
</evidence>
<dbReference type="InterPro" id="IPR050698">
    <property type="entry name" value="MBL"/>
</dbReference>
<dbReference type="STRING" id="1797471.A3A71_04170"/>
<dbReference type="Pfam" id="PF00753">
    <property type="entry name" value="Lactamase_B"/>
    <property type="match status" value="1"/>
</dbReference>
<reference evidence="4 5" key="1">
    <citation type="journal article" date="2016" name="Nat. Commun.">
        <title>Thousands of microbial genomes shed light on interconnected biogeochemical processes in an aquifer system.</title>
        <authorList>
            <person name="Anantharaman K."/>
            <person name="Brown C.T."/>
            <person name="Hug L.A."/>
            <person name="Sharon I."/>
            <person name="Castelle C.J."/>
            <person name="Probst A.J."/>
            <person name="Thomas B.C."/>
            <person name="Singh A."/>
            <person name="Wilkins M.J."/>
            <person name="Karaoz U."/>
            <person name="Brodie E.L."/>
            <person name="Williams K.H."/>
            <person name="Hubbard S.S."/>
            <person name="Banfield J.F."/>
        </authorList>
    </citation>
    <scope>NUCLEOTIDE SEQUENCE [LARGE SCALE GENOMIC DNA]</scope>
</reference>
<dbReference type="InterPro" id="IPR036866">
    <property type="entry name" value="RibonucZ/Hydroxyglut_hydro"/>
</dbReference>
<gene>
    <name evidence="4" type="ORF">A3A71_04170</name>
</gene>
<dbReference type="Proteomes" id="UP000177481">
    <property type="component" value="Unassembled WGS sequence"/>
</dbReference>
<dbReference type="InterPro" id="IPR022712">
    <property type="entry name" value="Beta_Casp"/>
</dbReference>
<evidence type="ECO:0008006" key="6">
    <source>
        <dbReference type="Google" id="ProtNLM"/>
    </source>
</evidence>
<dbReference type="Gene3D" id="3.60.15.10">
    <property type="entry name" value="Ribonuclease Z/Hydroxyacylglutathione hydrolase-like"/>
    <property type="match status" value="1"/>
</dbReference>
<dbReference type="SMART" id="SM00849">
    <property type="entry name" value="Lactamase_B"/>
    <property type="match status" value="1"/>
</dbReference>
<dbReference type="Pfam" id="PF07521">
    <property type="entry name" value="RMMBL"/>
    <property type="match status" value="1"/>
</dbReference>
<dbReference type="InterPro" id="IPR001279">
    <property type="entry name" value="Metallo-B-lactamas"/>
</dbReference>
<comment type="caution">
    <text evidence="4">The sequence shown here is derived from an EMBL/GenBank/DDBJ whole genome shotgun (WGS) entry which is preliminary data.</text>
</comment>
<feature type="domain" description="Beta-Casp" evidence="3">
    <location>
        <begin position="240"/>
        <end position="365"/>
    </location>
</feature>
<dbReference type="EMBL" id="MEZX01000003">
    <property type="protein sequence ID" value="OGD64328.1"/>
    <property type="molecule type" value="Genomic_DNA"/>
</dbReference>
<dbReference type="InterPro" id="IPR011108">
    <property type="entry name" value="RMMBL"/>
</dbReference>
<feature type="domain" description="Metallo-beta-lactamase" evidence="2">
    <location>
        <begin position="14"/>
        <end position="225"/>
    </location>
</feature>
<accession>A0A1F5EAB4</accession>
<dbReference type="GO" id="GO:0016787">
    <property type="term" value="F:hydrolase activity"/>
    <property type="evidence" value="ECO:0007669"/>
    <property type="project" value="UniProtKB-KW"/>
</dbReference>
<evidence type="ECO:0000256" key="1">
    <source>
        <dbReference type="ARBA" id="ARBA00022801"/>
    </source>
</evidence>
<dbReference type="GO" id="GO:0004521">
    <property type="term" value="F:RNA endonuclease activity"/>
    <property type="evidence" value="ECO:0007669"/>
    <property type="project" value="TreeGrafter"/>
</dbReference>
<protein>
    <recommendedName>
        <fullName evidence="6">MBL fold hydrolase</fullName>
    </recommendedName>
</protein>
<organism evidence="4 5">
    <name type="scientific">Candidatus Berkelbacteria bacterium RIFCSPLOWO2_01_FULL_50_28</name>
    <dbReference type="NCBI Taxonomy" id="1797471"/>
    <lineage>
        <taxon>Bacteria</taxon>
        <taxon>Candidatus Berkelbacteria</taxon>
    </lineage>
</organism>
<sequence length="452" mass="49859">MVKIHFFGAAGRVTGSNFLIEGSKARYIVDCGLFQGEETIPKDNEQPFPYDSAQIKAVIVTHAHLDHIGRLPKLVKEGFRGPIYATAATADLTVLVLKDALHLMERHHDQEGRAMLYEQADLDRTVAQFHPVPYHTKTELLCGDSFTLYDAGHILGSASVLLEVDDKKLVFSGDIGHWPSVLLPQPESPPGADVVITEATYGGEEREDPEDRLTVLKKALAWTIERKGVLLIPAFSIERSQELLFLLHELFVHHQLPRVPIFLDSPLAIEALEVFERHKELFAKKIQTEHGRRDDIFDFGSLALTPTVEESKDINDVPPPKVIIAGSGMMVGGRIAHHLKHYLSRPNTCLLIIGFQAPGTLGERIANGRGAVEIAGAYITIRANVVRTGAFSGHADNSELLRWLQGTEIADDGKVVIVHSEPGRAKKFQKELIGILPGRTIETATYASSLEI</sequence>
<dbReference type="SUPFAM" id="SSF56281">
    <property type="entry name" value="Metallo-hydrolase/oxidoreductase"/>
    <property type="match status" value="1"/>
</dbReference>
<dbReference type="Pfam" id="PF10996">
    <property type="entry name" value="Beta-Casp"/>
    <property type="match status" value="1"/>
</dbReference>
<evidence type="ECO:0000313" key="4">
    <source>
        <dbReference type="EMBL" id="OGD64328.1"/>
    </source>
</evidence>
<keyword evidence="1" id="KW-0378">Hydrolase</keyword>
<dbReference type="AlphaFoldDB" id="A0A1F5EAB4"/>
<dbReference type="Gene3D" id="3.40.50.10890">
    <property type="match status" value="1"/>
</dbReference>
<name>A0A1F5EAB4_9BACT</name>
<dbReference type="PANTHER" id="PTHR11203:SF37">
    <property type="entry name" value="INTEGRATOR COMPLEX SUBUNIT 11"/>
    <property type="match status" value="1"/>
</dbReference>